<feature type="compositionally biased region" description="Low complexity" evidence="1">
    <location>
        <begin position="153"/>
        <end position="164"/>
    </location>
</feature>
<feature type="compositionally biased region" description="Pro residues" evidence="1">
    <location>
        <begin position="165"/>
        <end position="179"/>
    </location>
</feature>
<dbReference type="Proteomes" id="UP001586593">
    <property type="component" value="Unassembled WGS sequence"/>
</dbReference>
<feature type="compositionally biased region" description="Acidic residues" evidence="1">
    <location>
        <begin position="59"/>
        <end position="88"/>
    </location>
</feature>
<sequence>MNWSPFEFGNAADVQAFDLARPFGEDTFRKNTKGHKKSLSATAKPFVPGASLLGGGGETEAESSEGEQPPAEEEEVEVAAPETLEEEREIVAGALGESIEPDRPAPTVEDDDQAAVETRAVADESQSASASASEAKKARPVTRRATPPPPAPRGLAASRFAVASPPRPAAAEPPSPSPSPVREDEPRSPVSLLEEAAADDTLPRRR</sequence>
<reference evidence="2 3" key="1">
    <citation type="journal article" date="2024" name="Commun. Biol.">
        <title>Comparative genomic analysis of thermophilic fungi reveals convergent evolutionary adaptations and gene losses.</title>
        <authorList>
            <person name="Steindorff A.S."/>
            <person name="Aguilar-Pontes M.V."/>
            <person name="Robinson A.J."/>
            <person name="Andreopoulos B."/>
            <person name="LaButti K."/>
            <person name="Kuo A."/>
            <person name="Mondo S."/>
            <person name="Riley R."/>
            <person name="Otillar R."/>
            <person name="Haridas S."/>
            <person name="Lipzen A."/>
            <person name="Grimwood J."/>
            <person name="Schmutz J."/>
            <person name="Clum A."/>
            <person name="Reid I.D."/>
            <person name="Moisan M.C."/>
            <person name="Butler G."/>
            <person name="Nguyen T.T.M."/>
            <person name="Dewar K."/>
            <person name="Conant G."/>
            <person name="Drula E."/>
            <person name="Henrissat B."/>
            <person name="Hansel C."/>
            <person name="Singer S."/>
            <person name="Hutchinson M.I."/>
            <person name="de Vries R.P."/>
            <person name="Natvig D.O."/>
            <person name="Powell A.J."/>
            <person name="Tsang A."/>
            <person name="Grigoriev I.V."/>
        </authorList>
    </citation>
    <scope>NUCLEOTIDE SEQUENCE [LARGE SCALE GENOMIC DNA]</scope>
    <source>
        <strain evidence="2 3">ATCC 24622</strain>
    </source>
</reference>
<feature type="compositionally biased region" description="Low complexity" evidence="1">
    <location>
        <begin position="123"/>
        <end position="133"/>
    </location>
</feature>
<evidence type="ECO:0000256" key="1">
    <source>
        <dbReference type="SAM" id="MobiDB-lite"/>
    </source>
</evidence>
<evidence type="ECO:0000313" key="3">
    <source>
        <dbReference type="Proteomes" id="UP001586593"/>
    </source>
</evidence>
<evidence type="ECO:0000313" key="2">
    <source>
        <dbReference type="EMBL" id="KAL1835166.1"/>
    </source>
</evidence>
<comment type="caution">
    <text evidence="2">The sequence shown here is derived from an EMBL/GenBank/DDBJ whole genome shotgun (WGS) entry which is preliminary data.</text>
</comment>
<name>A0ABR3V131_9PEZI</name>
<feature type="region of interest" description="Disordered" evidence="1">
    <location>
        <begin position="29"/>
        <end position="206"/>
    </location>
</feature>
<accession>A0ABR3V131</accession>
<keyword evidence="3" id="KW-1185">Reference proteome</keyword>
<dbReference type="EMBL" id="JAZHXJ010003438">
    <property type="protein sequence ID" value="KAL1835166.1"/>
    <property type="molecule type" value="Genomic_DNA"/>
</dbReference>
<proteinExistence type="predicted"/>
<gene>
    <name evidence="2" type="ORF">VTK73DRAFT_6121</name>
</gene>
<organism evidence="2 3">
    <name type="scientific">Phialemonium thermophilum</name>
    <dbReference type="NCBI Taxonomy" id="223376"/>
    <lineage>
        <taxon>Eukaryota</taxon>
        <taxon>Fungi</taxon>
        <taxon>Dikarya</taxon>
        <taxon>Ascomycota</taxon>
        <taxon>Pezizomycotina</taxon>
        <taxon>Sordariomycetes</taxon>
        <taxon>Sordariomycetidae</taxon>
        <taxon>Cephalothecales</taxon>
        <taxon>Cephalothecaceae</taxon>
        <taxon>Phialemonium</taxon>
    </lineage>
</organism>
<protein>
    <submittedName>
        <fullName evidence="2">Uncharacterized protein</fullName>
    </submittedName>
</protein>